<dbReference type="InterPro" id="IPR036249">
    <property type="entry name" value="Thioredoxin-like_sf"/>
</dbReference>
<sequence>MQNNKQHKISIAMVLLFGFILIFTATDGFQAYTLETARTNALRAEQPAFPEVTLEDSKERIYSFDEFAGKYVFITFIYTACMDVCPELEMNQAQVYNSIPAEYIGEDIVFLSISFDPEQDDPAALEKYRMMFNSDGETWRMARISDQQELNRLLDEFGVVVIPDQNGNFTHNSAFYLVDPEGNLADVMDYTDIEGAAAKVNNTLDKGRER</sequence>
<proteinExistence type="inferred from homology"/>
<name>A0ABV7CWF0_9BACI</name>
<dbReference type="Pfam" id="PF02630">
    <property type="entry name" value="SCO1-SenC"/>
    <property type="match status" value="1"/>
</dbReference>
<dbReference type="CDD" id="cd02968">
    <property type="entry name" value="SCO"/>
    <property type="match status" value="1"/>
</dbReference>
<dbReference type="PROSITE" id="PS51352">
    <property type="entry name" value="THIOREDOXIN_2"/>
    <property type="match status" value="1"/>
</dbReference>
<dbReference type="PANTHER" id="PTHR12151">
    <property type="entry name" value="ELECTRON TRANSPORT PROTIN SCO1/SENC FAMILY MEMBER"/>
    <property type="match status" value="1"/>
</dbReference>
<evidence type="ECO:0000313" key="5">
    <source>
        <dbReference type="Proteomes" id="UP001595279"/>
    </source>
</evidence>
<evidence type="ECO:0000256" key="1">
    <source>
        <dbReference type="ARBA" id="ARBA00010996"/>
    </source>
</evidence>
<comment type="similarity">
    <text evidence="1">Belongs to the SCO1/2 family.</text>
</comment>
<dbReference type="EMBL" id="JBHRSA010000041">
    <property type="protein sequence ID" value="MFC3040652.1"/>
    <property type="molecule type" value="Genomic_DNA"/>
</dbReference>
<dbReference type="Gene3D" id="3.40.30.10">
    <property type="entry name" value="Glutaredoxin"/>
    <property type="match status" value="1"/>
</dbReference>
<reference evidence="5" key="1">
    <citation type="journal article" date="2019" name="Int. J. Syst. Evol. Microbiol.">
        <title>The Global Catalogue of Microorganisms (GCM) 10K type strain sequencing project: providing services to taxonomists for standard genome sequencing and annotation.</title>
        <authorList>
            <consortium name="The Broad Institute Genomics Platform"/>
            <consortium name="The Broad Institute Genome Sequencing Center for Infectious Disease"/>
            <person name="Wu L."/>
            <person name="Ma J."/>
        </authorList>
    </citation>
    <scope>NUCLEOTIDE SEQUENCE [LARGE SCALE GENOMIC DNA]</scope>
    <source>
        <strain evidence="5">KCTC 13128</strain>
    </source>
</reference>
<feature type="domain" description="Thioredoxin" evidence="3">
    <location>
        <begin position="43"/>
        <end position="209"/>
    </location>
</feature>
<organism evidence="4 5">
    <name type="scientific">Virgibacillus xinjiangensis</name>
    <dbReference type="NCBI Taxonomy" id="393090"/>
    <lineage>
        <taxon>Bacteria</taxon>
        <taxon>Bacillati</taxon>
        <taxon>Bacillota</taxon>
        <taxon>Bacilli</taxon>
        <taxon>Bacillales</taxon>
        <taxon>Bacillaceae</taxon>
        <taxon>Virgibacillus</taxon>
    </lineage>
</organism>
<keyword evidence="5" id="KW-1185">Reference proteome</keyword>
<dbReference type="InterPro" id="IPR003782">
    <property type="entry name" value="SCO1/SenC"/>
</dbReference>
<protein>
    <submittedName>
        <fullName evidence="4">SCO family protein</fullName>
    </submittedName>
</protein>
<keyword evidence="2" id="KW-0186">Copper</keyword>
<comment type="caution">
    <text evidence="4">The sequence shown here is derived from an EMBL/GenBank/DDBJ whole genome shotgun (WGS) entry which is preliminary data.</text>
</comment>
<evidence type="ECO:0000259" key="3">
    <source>
        <dbReference type="PROSITE" id="PS51352"/>
    </source>
</evidence>
<gene>
    <name evidence="4" type="ORF">ACFOGI_10375</name>
</gene>
<evidence type="ECO:0000313" key="4">
    <source>
        <dbReference type="EMBL" id="MFC3040652.1"/>
    </source>
</evidence>
<accession>A0ABV7CWF0</accession>
<dbReference type="SUPFAM" id="SSF52833">
    <property type="entry name" value="Thioredoxin-like"/>
    <property type="match status" value="1"/>
</dbReference>
<dbReference type="PANTHER" id="PTHR12151:SF25">
    <property type="entry name" value="LINALOOL DEHYDRATASE_ISOMERASE DOMAIN-CONTAINING PROTEIN"/>
    <property type="match status" value="1"/>
</dbReference>
<evidence type="ECO:0000256" key="2">
    <source>
        <dbReference type="ARBA" id="ARBA00023008"/>
    </source>
</evidence>
<dbReference type="Proteomes" id="UP001595279">
    <property type="component" value="Unassembled WGS sequence"/>
</dbReference>
<dbReference type="RefSeq" id="WP_390272078.1">
    <property type="nucleotide sequence ID" value="NZ_JBHRSA010000041.1"/>
</dbReference>
<dbReference type="InterPro" id="IPR013766">
    <property type="entry name" value="Thioredoxin_domain"/>
</dbReference>